<dbReference type="Gene3D" id="3.40.50.720">
    <property type="entry name" value="NAD(P)-binding Rossmann-like Domain"/>
    <property type="match status" value="1"/>
</dbReference>
<reference evidence="4 5" key="1">
    <citation type="submission" date="2016-01" db="EMBL/GenBank/DDBJ databases">
        <title>The new phylogeny of the genus Mycobacterium.</title>
        <authorList>
            <person name="Tarcisio F."/>
            <person name="Conor M."/>
            <person name="Antonella G."/>
            <person name="Elisabetta G."/>
            <person name="Giulia F.S."/>
            <person name="Sara T."/>
            <person name="Anna F."/>
            <person name="Clotilde B."/>
            <person name="Roberto B."/>
            <person name="Veronica D.S."/>
            <person name="Fabio R."/>
            <person name="Monica P."/>
            <person name="Olivier J."/>
            <person name="Enrico T."/>
            <person name="Nicola S."/>
        </authorList>
    </citation>
    <scope>NUCLEOTIDE SEQUENCE [LARGE SCALE GENOMIC DNA]</scope>
    <source>
        <strain evidence="4 5">ATCC 700010</strain>
    </source>
</reference>
<dbReference type="InterPro" id="IPR013328">
    <property type="entry name" value="6PGD_dom2"/>
</dbReference>
<gene>
    <name evidence="4" type="ORF">AWC31_19595</name>
</gene>
<dbReference type="EMBL" id="LQQA01000009">
    <property type="protein sequence ID" value="ORX17100.1"/>
    <property type="molecule type" value="Genomic_DNA"/>
</dbReference>
<dbReference type="SUPFAM" id="SSF51735">
    <property type="entry name" value="NAD(P)-binding Rossmann-fold domains"/>
    <property type="match status" value="1"/>
</dbReference>
<evidence type="ECO:0000259" key="3">
    <source>
        <dbReference type="Pfam" id="PF14833"/>
    </source>
</evidence>
<dbReference type="GO" id="GO:0051920">
    <property type="term" value="F:peroxiredoxin activity"/>
    <property type="evidence" value="ECO:0007669"/>
    <property type="project" value="InterPro"/>
</dbReference>
<dbReference type="Pfam" id="PF02627">
    <property type="entry name" value="CMD"/>
    <property type="match status" value="1"/>
</dbReference>
<dbReference type="InterPro" id="IPR029154">
    <property type="entry name" value="HIBADH-like_NADP-bd"/>
</dbReference>
<organism evidence="4 5">
    <name type="scientific">Mycolicibacterium wolinskyi</name>
    <dbReference type="NCBI Taxonomy" id="59750"/>
    <lineage>
        <taxon>Bacteria</taxon>
        <taxon>Bacillati</taxon>
        <taxon>Actinomycetota</taxon>
        <taxon>Actinomycetes</taxon>
        <taxon>Mycobacteriales</taxon>
        <taxon>Mycobacteriaceae</taxon>
        <taxon>Mycolicibacterium</taxon>
    </lineage>
</organism>
<proteinExistence type="predicted"/>
<evidence type="ECO:0000313" key="4">
    <source>
        <dbReference type="EMBL" id="ORX17100.1"/>
    </source>
</evidence>
<evidence type="ECO:0000259" key="2">
    <source>
        <dbReference type="Pfam" id="PF03446"/>
    </source>
</evidence>
<dbReference type="Proteomes" id="UP000193964">
    <property type="component" value="Unassembled WGS sequence"/>
</dbReference>
<sequence length="388" mass="40360">MIGGGVAVSLARSGRTPLVYDIRPEAAADLDGVPATEASPAEVARESDVVLIAVVDADQVRAVLNGSDGLLAGAHPGLIVVLLSTVAVPEVHALAEQCAAAGVALLDCGVTPGNLAAHNGLVAMVGGDDHTVRRAMPVLDDFAKKVVHCGPLGAGMATKIARNVVTYGTWRVMHEAAELASSAGVDPETLKTVIEEADPDGTTMFTLLGRTEGTKAFAPQILRLMDKDLAAAQELAAEGRVAVPVVDAVREQGTDTLGIDAEKPSDKTELGLAVMGAVYGQEVADAIPAQRTPALEKTVDHLFAEIWSRPGLSIRDRRLLVMGATAMLGRSDLIEVQVRGALANRELSAEELREAVLQLYYYVGWGNGTALERGVEAALAAFSEPASA</sequence>
<dbReference type="SUPFAM" id="SSF48179">
    <property type="entry name" value="6-phosphogluconate dehydrogenase C-terminal domain-like"/>
    <property type="match status" value="1"/>
</dbReference>
<comment type="caution">
    <text evidence="4">The sequence shown here is derived from an EMBL/GenBank/DDBJ whole genome shotgun (WGS) entry which is preliminary data.</text>
</comment>
<dbReference type="InterPro" id="IPR029032">
    <property type="entry name" value="AhpD-like"/>
</dbReference>
<feature type="domain" description="3-hydroxyisobutyrate dehydrogenase-like NAD-binding" evidence="3">
    <location>
        <begin position="153"/>
        <end position="252"/>
    </location>
</feature>
<accession>A0A1X2FF87</accession>
<dbReference type="Pfam" id="PF14833">
    <property type="entry name" value="NAD_binding_11"/>
    <property type="match status" value="1"/>
</dbReference>
<protein>
    <recommendedName>
        <fullName evidence="6">3-hydroxyisobutyrate dehydrogenase</fullName>
    </recommendedName>
</protein>
<dbReference type="AlphaFoldDB" id="A0A1X2FF87"/>
<feature type="domain" description="Carboxymuconolactone decarboxylase-like" evidence="1">
    <location>
        <begin position="295"/>
        <end position="367"/>
    </location>
</feature>
<feature type="domain" description="6-phosphogluconate dehydrogenase NADP-binding" evidence="2">
    <location>
        <begin position="3"/>
        <end position="150"/>
    </location>
</feature>
<dbReference type="InterPro" id="IPR003779">
    <property type="entry name" value="CMD-like"/>
</dbReference>
<dbReference type="Gene3D" id="1.10.1040.10">
    <property type="entry name" value="N-(1-d-carboxylethyl)-l-norvaline Dehydrogenase, domain 2"/>
    <property type="match status" value="1"/>
</dbReference>
<evidence type="ECO:0000313" key="5">
    <source>
        <dbReference type="Proteomes" id="UP000193964"/>
    </source>
</evidence>
<dbReference type="GO" id="GO:0050661">
    <property type="term" value="F:NADP binding"/>
    <property type="evidence" value="ECO:0007669"/>
    <property type="project" value="InterPro"/>
</dbReference>
<evidence type="ECO:0008006" key="6">
    <source>
        <dbReference type="Google" id="ProtNLM"/>
    </source>
</evidence>
<dbReference type="InterPro" id="IPR008927">
    <property type="entry name" value="6-PGluconate_DH-like_C_sf"/>
</dbReference>
<evidence type="ECO:0000259" key="1">
    <source>
        <dbReference type="Pfam" id="PF02627"/>
    </source>
</evidence>
<dbReference type="PANTHER" id="PTHR43060:SF15">
    <property type="entry name" value="3-HYDROXYISOBUTYRATE DEHYDROGENASE-LIKE 1, MITOCHONDRIAL-RELATED"/>
    <property type="match status" value="1"/>
</dbReference>
<dbReference type="Pfam" id="PF03446">
    <property type="entry name" value="NAD_binding_2"/>
    <property type="match status" value="1"/>
</dbReference>
<dbReference type="InterPro" id="IPR006115">
    <property type="entry name" value="6PGDH_NADP-bd"/>
</dbReference>
<dbReference type="GO" id="GO:0051287">
    <property type="term" value="F:NAD binding"/>
    <property type="evidence" value="ECO:0007669"/>
    <property type="project" value="InterPro"/>
</dbReference>
<dbReference type="SUPFAM" id="SSF69118">
    <property type="entry name" value="AhpD-like"/>
    <property type="match status" value="1"/>
</dbReference>
<dbReference type="InterPro" id="IPR036291">
    <property type="entry name" value="NAD(P)-bd_dom_sf"/>
</dbReference>
<dbReference type="PANTHER" id="PTHR43060">
    <property type="entry name" value="3-HYDROXYISOBUTYRATE DEHYDROGENASE-LIKE 1, MITOCHONDRIAL-RELATED"/>
    <property type="match status" value="1"/>
</dbReference>
<dbReference type="Gene3D" id="1.20.1290.10">
    <property type="entry name" value="AhpD-like"/>
    <property type="match status" value="1"/>
</dbReference>
<name>A0A1X2FF87_9MYCO</name>